<dbReference type="AlphaFoldDB" id="A0A2N9G2N8"/>
<dbReference type="SUPFAM" id="SSF56672">
    <property type="entry name" value="DNA/RNA polymerases"/>
    <property type="match status" value="1"/>
</dbReference>
<dbReference type="Pfam" id="PF07727">
    <property type="entry name" value="RVT_2"/>
    <property type="match status" value="2"/>
</dbReference>
<sequence>MRLFSMNPVASLKHQSNPNGALPMHTEFIALLNNGTWSLVPSKPHVNLVGCKWVFRVKRHADGSIERYKARLVAKGFHQQPGIDYSETFSPVIKPITIRTVLSLAIASHWDIRQLDVTNAFLHGVLSEDVYMTQPPGFVHPSFPNHMCKLHKAIYGLKQLSAKGLVLSPKPTPSCSRLSRLQTSIARLIQALQADFALKDLGPLHFFLGVQVYTTKVGLFLFQRRYISDLLKKTNMHEAKPVSSPMSLSTVLSKFGGTALSDPSTFRSVIGSLQYLSLTRPDLAFAVNKTVSRSSTESEYRAIAHASTEYYGFSPSNPLFHARTKHIEIDIHFVRDLVSTKALSIRFISSKDQVADTFTKPLPTTKFNVLRDTLNVRELPLQLRGPIKTTSLDKLQVPDKQQKPTVITEDKSTTS</sequence>
<dbReference type="InterPro" id="IPR013103">
    <property type="entry name" value="RVT_2"/>
</dbReference>
<dbReference type="PANTHER" id="PTHR11439">
    <property type="entry name" value="GAG-POL-RELATED RETROTRANSPOSON"/>
    <property type="match status" value="1"/>
</dbReference>
<reference evidence="3" key="1">
    <citation type="submission" date="2018-02" db="EMBL/GenBank/DDBJ databases">
        <authorList>
            <person name="Cohen D.B."/>
            <person name="Kent A.D."/>
        </authorList>
    </citation>
    <scope>NUCLEOTIDE SEQUENCE</scope>
</reference>
<evidence type="ECO:0000313" key="3">
    <source>
        <dbReference type="EMBL" id="SPC93599.1"/>
    </source>
</evidence>
<feature type="region of interest" description="Disordered" evidence="1">
    <location>
        <begin position="396"/>
        <end position="415"/>
    </location>
</feature>
<feature type="domain" description="Reverse transcriptase Ty1/copia-type" evidence="2">
    <location>
        <begin position="185"/>
        <end position="246"/>
    </location>
</feature>
<dbReference type="InterPro" id="IPR043502">
    <property type="entry name" value="DNA/RNA_pol_sf"/>
</dbReference>
<gene>
    <name evidence="3" type="ORF">FSB_LOCUS21481</name>
</gene>
<organism evidence="3">
    <name type="scientific">Fagus sylvatica</name>
    <name type="common">Beechnut</name>
    <dbReference type="NCBI Taxonomy" id="28930"/>
    <lineage>
        <taxon>Eukaryota</taxon>
        <taxon>Viridiplantae</taxon>
        <taxon>Streptophyta</taxon>
        <taxon>Embryophyta</taxon>
        <taxon>Tracheophyta</taxon>
        <taxon>Spermatophyta</taxon>
        <taxon>Magnoliopsida</taxon>
        <taxon>eudicotyledons</taxon>
        <taxon>Gunneridae</taxon>
        <taxon>Pentapetalae</taxon>
        <taxon>rosids</taxon>
        <taxon>fabids</taxon>
        <taxon>Fagales</taxon>
        <taxon>Fagaceae</taxon>
        <taxon>Fagus</taxon>
    </lineage>
</organism>
<dbReference type="PANTHER" id="PTHR11439:SF467">
    <property type="entry name" value="INTEGRASE CATALYTIC DOMAIN-CONTAINING PROTEIN"/>
    <property type="match status" value="1"/>
</dbReference>
<feature type="domain" description="Reverse transcriptase Ty1/copia-type" evidence="2">
    <location>
        <begin position="34"/>
        <end position="160"/>
    </location>
</feature>
<accession>A0A2N9G2N8</accession>
<evidence type="ECO:0000256" key="1">
    <source>
        <dbReference type="SAM" id="MobiDB-lite"/>
    </source>
</evidence>
<dbReference type="EMBL" id="OIVN01001408">
    <property type="protein sequence ID" value="SPC93599.1"/>
    <property type="molecule type" value="Genomic_DNA"/>
</dbReference>
<evidence type="ECO:0000259" key="2">
    <source>
        <dbReference type="Pfam" id="PF07727"/>
    </source>
</evidence>
<proteinExistence type="predicted"/>
<protein>
    <recommendedName>
        <fullName evidence="2">Reverse transcriptase Ty1/copia-type domain-containing protein</fullName>
    </recommendedName>
</protein>
<dbReference type="CDD" id="cd09272">
    <property type="entry name" value="RNase_HI_RT_Ty1"/>
    <property type="match status" value="1"/>
</dbReference>
<name>A0A2N9G2N8_FAGSY</name>